<evidence type="ECO:0000256" key="6">
    <source>
        <dbReference type="ARBA" id="ARBA00022729"/>
    </source>
</evidence>
<feature type="active site" description="Proton donor" evidence="11">
    <location>
        <position position="252"/>
    </location>
</feature>
<dbReference type="CDD" id="cd11319">
    <property type="entry name" value="AmyAc_euk_AmyA"/>
    <property type="match status" value="1"/>
</dbReference>
<feature type="binding site" evidence="15">
    <location>
        <position position="367"/>
    </location>
    <ligand>
        <name>substrate</name>
    </ligand>
</feature>
<feature type="active site" description="Nucleophile" evidence="11">
    <location>
        <position position="228"/>
    </location>
</feature>
<feature type="binding site" evidence="15">
    <location>
        <position position="256"/>
    </location>
    <ligand>
        <name>substrate</name>
    </ligand>
</feature>
<feature type="binding site" evidence="13">
    <location>
        <position position="228"/>
    </location>
    <ligand>
        <name>Ca(2+)</name>
        <dbReference type="ChEBI" id="CHEBI:29108"/>
        <label>2</label>
    </ligand>
</feature>
<keyword evidence="5 13" id="KW-0479">Metal-binding</keyword>
<feature type="binding site" evidence="13">
    <location>
        <position position="252"/>
    </location>
    <ligand>
        <name>Ca(2+)</name>
        <dbReference type="ChEBI" id="CHEBI:29108"/>
        <label>2</label>
    </ligand>
</feature>
<feature type="binding site" evidence="15">
    <location>
        <position position="320"/>
    </location>
    <ligand>
        <name>substrate</name>
    </ligand>
</feature>
<feature type="disulfide bond" evidence="14">
    <location>
        <begin position="52"/>
        <end position="60"/>
    </location>
</feature>
<evidence type="ECO:0000313" key="19">
    <source>
        <dbReference type="EMBL" id="OXG25010.1"/>
    </source>
</evidence>
<comment type="cofactor">
    <cofactor evidence="2">
        <name>Ca(2+)</name>
        <dbReference type="ChEBI" id="CHEBI:29108"/>
    </cofactor>
</comment>
<evidence type="ECO:0000256" key="13">
    <source>
        <dbReference type="PIRSR" id="PIRSR001024-3"/>
    </source>
</evidence>
<dbReference type="OrthoDB" id="204980at2759"/>
<evidence type="ECO:0000256" key="8">
    <source>
        <dbReference type="ARBA" id="ARBA00022837"/>
    </source>
</evidence>
<evidence type="ECO:0000256" key="16">
    <source>
        <dbReference type="SAM" id="MobiDB-lite"/>
    </source>
</evidence>
<dbReference type="InterPro" id="IPR013780">
    <property type="entry name" value="Glyco_hydro_b"/>
</dbReference>
<comment type="catalytic activity">
    <reaction evidence="1">
        <text>Endohydrolysis of (1-&gt;4)-alpha-D-glucosidic linkages in polysaccharides containing three or more (1-&gt;4)-alpha-linked D-glucose units.</text>
        <dbReference type="EC" id="3.2.1.1"/>
    </reaction>
</comment>
<comment type="similarity">
    <text evidence="3">Belongs to the glycosyl hydrolase 13 family.</text>
</comment>
<evidence type="ECO:0000256" key="15">
    <source>
        <dbReference type="PIRSR" id="PIRSR001024-5"/>
    </source>
</evidence>
<evidence type="ECO:0000256" key="2">
    <source>
        <dbReference type="ARBA" id="ARBA00001913"/>
    </source>
</evidence>
<dbReference type="EMBL" id="AMKT01000028">
    <property type="protein sequence ID" value="OXG25010.1"/>
    <property type="molecule type" value="Genomic_DNA"/>
</dbReference>
<dbReference type="GO" id="GO:0005975">
    <property type="term" value="P:carbohydrate metabolic process"/>
    <property type="evidence" value="ECO:0007669"/>
    <property type="project" value="InterPro"/>
</dbReference>
<keyword evidence="14" id="KW-1015">Disulfide bond</keyword>
<feature type="binding site" evidence="13">
    <location>
        <position position="232"/>
    </location>
    <ligand>
        <name>Ca(2+)</name>
        <dbReference type="ChEBI" id="CHEBI:29108"/>
        <label>1</label>
    </ligand>
</feature>
<protein>
    <recommendedName>
        <fullName evidence="4">alpha-amylase</fullName>
        <ecNumber evidence="4">3.2.1.1</ecNumber>
    </recommendedName>
</protein>
<evidence type="ECO:0000313" key="20">
    <source>
        <dbReference type="Proteomes" id="UP000199727"/>
    </source>
</evidence>
<evidence type="ECO:0000256" key="11">
    <source>
        <dbReference type="PIRSR" id="PIRSR001024-1"/>
    </source>
</evidence>
<dbReference type="SUPFAM" id="SSF51011">
    <property type="entry name" value="Glycosyl hydrolase domain"/>
    <property type="match status" value="1"/>
</dbReference>
<evidence type="ECO:0000256" key="1">
    <source>
        <dbReference type="ARBA" id="ARBA00000548"/>
    </source>
</evidence>
<evidence type="ECO:0000256" key="17">
    <source>
        <dbReference type="SAM" id="SignalP"/>
    </source>
</evidence>
<proteinExistence type="inferred from homology"/>
<evidence type="ECO:0000256" key="14">
    <source>
        <dbReference type="PIRSR" id="PIRSR001024-4"/>
    </source>
</evidence>
<gene>
    <name evidence="19" type="ORF">C361_02011</name>
</gene>
<dbReference type="InterPro" id="IPR017853">
    <property type="entry name" value="GH"/>
</dbReference>
<feature type="binding site" evidence="15">
    <location>
        <position position="109"/>
    </location>
    <ligand>
        <name>substrate</name>
    </ligand>
</feature>
<evidence type="ECO:0000256" key="4">
    <source>
        <dbReference type="ARBA" id="ARBA00012595"/>
    </source>
</evidence>
<dbReference type="InterPro" id="IPR013777">
    <property type="entry name" value="A-amylase-like"/>
</dbReference>
<dbReference type="Gene3D" id="2.60.40.1180">
    <property type="entry name" value="Golgi alpha-mannosidase II"/>
    <property type="match status" value="1"/>
</dbReference>
<evidence type="ECO:0000259" key="18">
    <source>
        <dbReference type="SMART" id="SM00642"/>
    </source>
</evidence>
<dbReference type="SUPFAM" id="SSF51445">
    <property type="entry name" value="(Trans)glycosidases"/>
    <property type="match status" value="1"/>
</dbReference>
<dbReference type="PANTHER" id="PTHR10357:SF215">
    <property type="entry name" value="ALPHA-AMYLASE 1"/>
    <property type="match status" value="1"/>
</dbReference>
<dbReference type="EC" id="3.2.1.1" evidence="4"/>
<dbReference type="SMART" id="SM00642">
    <property type="entry name" value="Aamy"/>
    <property type="match status" value="1"/>
</dbReference>
<feature type="binding site" evidence="13">
    <location>
        <position position="187"/>
    </location>
    <ligand>
        <name>Ca(2+)</name>
        <dbReference type="ChEBI" id="CHEBI:29108"/>
        <label>1</label>
    </ligand>
</feature>
<accession>A0A854QFM4</accession>
<keyword evidence="9" id="KW-0119">Carbohydrate metabolism</keyword>
<feature type="compositionally biased region" description="Gly residues" evidence="16">
    <location>
        <begin position="561"/>
        <end position="572"/>
    </location>
</feature>
<keyword evidence="10" id="KW-0326">Glycosidase</keyword>
<evidence type="ECO:0000256" key="7">
    <source>
        <dbReference type="ARBA" id="ARBA00022801"/>
    </source>
</evidence>
<feature type="chain" id="PRO_5032587143" description="alpha-amylase" evidence="17">
    <location>
        <begin position="26"/>
        <end position="572"/>
    </location>
</feature>
<sequence>MLIPFSTVLSLLPLLLTSLPSSALSQSELRHRSVYQLLTDRFARPDQQIAPCDVAKKEYCGGGWKGVEERLDYIKGMGFDTIWISPIVANIQLDPGARAFHGDPYHGYWASNIYELNHHFGTSQHLLDLSQALHDRGMYLMVDVVANHVGAQDHVSFVPSSDYGPFSSPSDFHEYCLPNWDVQEEIEQCWVGSQTPDLNTESPHVISTLNTWIHHLVSTFQIDALRIDTVKHVRKDFWKDFMESAGVACLGEVLNGDPTYLASYQKEAMGSIFDFATYWHIQRAFQSPLGSISELVSMIKQVHRLFPDPSSLGSFLDNHDFPRFAGKTDDQALIRNAMVYPFINDGYPILYSGQEHNLQGGDDPYNREAIWLFGYDESSSTYNMVKSLNNARRIASSSPSFSALLRPFQHGNHTIVISKAPLLSALNNHGSSSLHIGGRGRVIPMYIPPSQTGYKGLVPVINVLTGQVYSTDPYGGLTITIVRGEPLVFIPLILYHSPNPVEVPDSEWKEQLLSKKGRGKGKGKDEEGDEDRPEMRRRWSPAGPRSPRMMSGFGDWMGWWRGWGSGSDKGDL</sequence>
<keyword evidence="7" id="KW-0378">Hydrolase</keyword>
<feature type="binding site" evidence="15">
    <location>
        <position position="148"/>
    </location>
    <ligand>
        <name>substrate</name>
    </ligand>
</feature>
<evidence type="ECO:0000256" key="5">
    <source>
        <dbReference type="ARBA" id="ARBA00022723"/>
    </source>
</evidence>
<dbReference type="FunFam" id="3.20.20.80:FF:000120">
    <property type="entry name" value="Alpha-amylase A"/>
    <property type="match status" value="1"/>
</dbReference>
<feature type="binding site" evidence="13">
    <location>
        <position position="147"/>
    </location>
    <ligand>
        <name>Ca(2+)</name>
        <dbReference type="ChEBI" id="CHEBI:29108"/>
        <label>1</label>
    </ligand>
</feature>
<feature type="binding site" evidence="15">
    <location>
        <position position="226"/>
    </location>
    <ligand>
        <name>substrate</name>
    </ligand>
</feature>
<feature type="region of interest" description="Disordered" evidence="16">
    <location>
        <begin position="512"/>
        <end position="572"/>
    </location>
</feature>
<dbReference type="InterPro" id="IPR006047">
    <property type="entry name" value="GH13_cat_dom"/>
</dbReference>
<dbReference type="Proteomes" id="UP000199727">
    <property type="component" value="Unassembled WGS sequence"/>
</dbReference>
<evidence type="ECO:0000256" key="12">
    <source>
        <dbReference type="PIRSR" id="PIRSR001024-2"/>
    </source>
</evidence>
<evidence type="ECO:0000256" key="10">
    <source>
        <dbReference type="ARBA" id="ARBA00023295"/>
    </source>
</evidence>
<evidence type="ECO:0000256" key="3">
    <source>
        <dbReference type="ARBA" id="ARBA00008061"/>
    </source>
</evidence>
<comment type="caution">
    <text evidence="19">The sequence shown here is derived from an EMBL/GenBank/DDBJ whole genome shotgun (WGS) entry which is preliminary data.</text>
</comment>
<feature type="signal peptide" evidence="17">
    <location>
        <begin position="1"/>
        <end position="25"/>
    </location>
</feature>
<feature type="domain" description="Glycosyl hydrolase family 13 catalytic" evidence="18">
    <location>
        <begin position="36"/>
        <end position="392"/>
    </location>
</feature>
<dbReference type="GO" id="GO:0005509">
    <property type="term" value="F:calcium ion binding"/>
    <property type="evidence" value="ECO:0007669"/>
    <property type="project" value="InterPro"/>
</dbReference>
<dbReference type="PIRSF" id="PIRSF001024">
    <property type="entry name" value="Alph-amyl_fung"/>
    <property type="match status" value="1"/>
</dbReference>
<feature type="binding site" evidence="13">
    <location>
        <position position="197"/>
    </location>
    <ligand>
        <name>Ca(2+)</name>
        <dbReference type="ChEBI" id="CHEBI:29108"/>
        <label>1</label>
    </ligand>
</feature>
<reference evidence="19 20" key="1">
    <citation type="submission" date="2017-06" db="EMBL/GenBank/DDBJ databases">
        <title>Global population genomics of the pathogenic fungus Cryptococcus neoformans var. grubii.</title>
        <authorList>
            <person name="Cuomo C."/>
            <person name="Litvintseva A."/>
            <person name="Chen Y."/>
            <person name="Young S."/>
            <person name="Zeng Q."/>
            <person name="Chapman S."/>
            <person name="Gujja S."/>
            <person name="Saif S."/>
            <person name="Birren B."/>
        </authorList>
    </citation>
    <scope>NUCLEOTIDE SEQUENCE [LARGE SCALE GENOMIC DNA]</scope>
    <source>
        <strain evidence="19 20">Tu259-1</strain>
    </source>
</reference>
<keyword evidence="6 17" id="KW-0732">Signal</keyword>
<evidence type="ECO:0000256" key="9">
    <source>
        <dbReference type="ARBA" id="ARBA00023277"/>
    </source>
</evidence>
<dbReference type="Gene3D" id="3.20.20.80">
    <property type="entry name" value="Glycosidases"/>
    <property type="match status" value="1"/>
</dbReference>
<dbReference type="PANTHER" id="PTHR10357">
    <property type="entry name" value="ALPHA-AMYLASE FAMILY MEMBER"/>
    <property type="match status" value="1"/>
</dbReference>
<dbReference type="Pfam" id="PF00128">
    <property type="entry name" value="Alpha-amylase"/>
    <property type="match status" value="1"/>
</dbReference>
<dbReference type="AlphaFoldDB" id="A0A854QFM4"/>
<dbReference type="GO" id="GO:0004556">
    <property type="term" value="F:alpha-amylase activity"/>
    <property type="evidence" value="ECO:0007669"/>
    <property type="project" value="UniProtKB-EC"/>
</dbReference>
<name>A0A854QFM4_CRYNE</name>
<feature type="disulfide bond" evidence="14">
    <location>
        <begin position="176"/>
        <end position="189"/>
    </location>
</feature>
<organism evidence="19 20">
    <name type="scientific">Cryptococcus neoformans Tu259-1</name>
    <dbReference type="NCBI Taxonomy" id="1230072"/>
    <lineage>
        <taxon>Eukaryota</taxon>
        <taxon>Fungi</taxon>
        <taxon>Dikarya</taxon>
        <taxon>Basidiomycota</taxon>
        <taxon>Agaricomycotina</taxon>
        <taxon>Tremellomycetes</taxon>
        <taxon>Tremellales</taxon>
        <taxon>Cryptococcaceae</taxon>
        <taxon>Cryptococcus</taxon>
        <taxon>Cryptococcus neoformans species complex</taxon>
    </lineage>
</organism>
<feature type="site" description="Transition state stabilizer" evidence="12">
    <location>
        <position position="320"/>
    </location>
</feature>
<keyword evidence="8 13" id="KW-0106">Calcium</keyword>